<dbReference type="Proteomes" id="UP000006057">
    <property type="component" value="Chromosome"/>
</dbReference>
<dbReference type="Gene3D" id="6.10.250.660">
    <property type="match status" value="2"/>
</dbReference>
<dbReference type="GO" id="GO:0051301">
    <property type="term" value="P:cell division"/>
    <property type="evidence" value="ECO:0007669"/>
    <property type="project" value="UniProtKB-KW"/>
</dbReference>
<evidence type="ECO:0000256" key="1">
    <source>
        <dbReference type="ARBA" id="ARBA00004496"/>
    </source>
</evidence>
<dbReference type="GO" id="GO:0005737">
    <property type="term" value="C:cytoplasm"/>
    <property type="evidence" value="ECO:0007669"/>
    <property type="project" value="UniProtKB-SubCell"/>
</dbReference>
<keyword evidence="5" id="KW-0132">Cell division</keyword>
<evidence type="ECO:0000256" key="7">
    <source>
        <dbReference type="ARBA" id="ARBA00023054"/>
    </source>
</evidence>
<evidence type="ECO:0000256" key="2">
    <source>
        <dbReference type="ARBA" id="ARBA00009008"/>
    </source>
</evidence>
<keyword evidence="11" id="KW-1185">Reference proteome</keyword>
<evidence type="ECO:0000256" key="9">
    <source>
        <dbReference type="ARBA" id="ARBA00031737"/>
    </source>
</evidence>
<dbReference type="AlphaFoldDB" id="I4BC85"/>
<dbReference type="PATRIC" id="fig|710421.3.peg.60"/>
<dbReference type="PANTHER" id="PTHR35794:SF2">
    <property type="entry name" value="CELL DIVISION PROTEIN DIVIVA"/>
    <property type="match status" value="1"/>
</dbReference>
<evidence type="ECO:0000256" key="3">
    <source>
        <dbReference type="ARBA" id="ARBA00018787"/>
    </source>
</evidence>
<dbReference type="KEGG" id="mcb:Mycch_0064"/>
<name>I4BC85_MYCCN</name>
<keyword evidence="6" id="KW-0133">Cell shape</keyword>
<organism evidence="10 11">
    <name type="scientific">Mycolicibacterium chubuense (strain NBB4)</name>
    <name type="common">Mycobacterium chubuense</name>
    <dbReference type="NCBI Taxonomy" id="710421"/>
    <lineage>
        <taxon>Bacteria</taxon>
        <taxon>Bacillati</taxon>
        <taxon>Actinomycetota</taxon>
        <taxon>Actinomycetes</taxon>
        <taxon>Mycobacteriales</taxon>
        <taxon>Mycobacteriaceae</taxon>
        <taxon>Mycolicibacterium</taxon>
    </lineage>
</organism>
<dbReference type="InterPro" id="IPR007793">
    <property type="entry name" value="DivIVA_fam"/>
</dbReference>
<keyword evidence="4" id="KW-0963">Cytoplasm</keyword>
<dbReference type="InterPro" id="IPR019933">
    <property type="entry name" value="DivIVA_domain"/>
</dbReference>
<dbReference type="EMBL" id="CP003053">
    <property type="protein sequence ID" value="AFM14892.1"/>
    <property type="molecule type" value="Genomic_DNA"/>
</dbReference>
<accession>I4BC85</accession>
<keyword evidence="7" id="KW-0175">Coiled coil</keyword>
<evidence type="ECO:0000313" key="10">
    <source>
        <dbReference type="EMBL" id="AFM14892.1"/>
    </source>
</evidence>
<dbReference type="PANTHER" id="PTHR35794">
    <property type="entry name" value="CELL DIVISION PROTEIN DIVIVA"/>
    <property type="match status" value="1"/>
</dbReference>
<evidence type="ECO:0000256" key="6">
    <source>
        <dbReference type="ARBA" id="ARBA00022960"/>
    </source>
</evidence>
<dbReference type="STRING" id="710421.Mycch_0064"/>
<sequence length="99" mass="10712">MDNFGGYSLAMGNGGLTAEDLRAITFEKPPWGKRGYDEKSVNDFLALAARRLEGRGHLSADDVRGVRFNKPKIGKRGYDEQQVDALLDDIAAAIAGLDG</sequence>
<evidence type="ECO:0000313" key="11">
    <source>
        <dbReference type="Proteomes" id="UP000006057"/>
    </source>
</evidence>
<evidence type="ECO:0000256" key="4">
    <source>
        <dbReference type="ARBA" id="ARBA00022490"/>
    </source>
</evidence>
<evidence type="ECO:0000256" key="5">
    <source>
        <dbReference type="ARBA" id="ARBA00022618"/>
    </source>
</evidence>
<gene>
    <name evidence="10" type="ordered locus">Mycch_0064</name>
</gene>
<dbReference type="eggNOG" id="COG3599">
    <property type="taxonomic scope" value="Bacteria"/>
</dbReference>
<reference evidence="10 11" key="1">
    <citation type="submission" date="2012-06" db="EMBL/GenBank/DDBJ databases">
        <title>Complete sequence of chromosome of Mycobacterium chubuense NBB4.</title>
        <authorList>
            <consortium name="US DOE Joint Genome Institute"/>
            <person name="Lucas S."/>
            <person name="Han J."/>
            <person name="Lapidus A."/>
            <person name="Cheng J.-F."/>
            <person name="Goodwin L."/>
            <person name="Pitluck S."/>
            <person name="Peters L."/>
            <person name="Mikhailova N."/>
            <person name="Teshima H."/>
            <person name="Detter J.C."/>
            <person name="Han C."/>
            <person name="Tapia R."/>
            <person name="Land M."/>
            <person name="Hauser L."/>
            <person name="Kyrpides N."/>
            <person name="Ivanova N."/>
            <person name="Pagani I."/>
            <person name="Mattes T."/>
            <person name="Holmes A."/>
            <person name="Rutledge P."/>
            <person name="Paulsen I."/>
            <person name="Coleman N."/>
            <person name="Woyke T."/>
        </authorList>
    </citation>
    <scope>NUCLEOTIDE SEQUENCE [LARGE SCALE GENOMIC DNA]</scope>
    <source>
        <strain evidence="10 11">NBB4</strain>
    </source>
</reference>
<comment type="subcellular location">
    <subcellularLocation>
        <location evidence="1">Cytoplasm</location>
    </subcellularLocation>
</comment>
<dbReference type="HOGENOM" id="CLU_166591_0_0_11"/>
<evidence type="ECO:0000256" key="8">
    <source>
        <dbReference type="ARBA" id="ARBA00023306"/>
    </source>
</evidence>
<proteinExistence type="inferred from homology"/>
<keyword evidence="8" id="KW-0131">Cell cycle</keyword>
<protein>
    <recommendedName>
        <fullName evidence="3">Cell wall synthesis protein Wag31</fullName>
    </recommendedName>
    <alternativeName>
        <fullName evidence="9">Antigen 84</fullName>
    </alternativeName>
</protein>
<comment type="similarity">
    <text evidence="2">Belongs to the DivIVA family.</text>
</comment>
<dbReference type="GO" id="GO:0008360">
    <property type="term" value="P:regulation of cell shape"/>
    <property type="evidence" value="ECO:0007669"/>
    <property type="project" value="UniProtKB-KW"/>
</dbReference>
<dbReference type="NCBIfam" id="TIGR03544">
    <property type="entry name" value="DivI1A_domain"/>
    <property type="match status" value="2"/>
</dbReference>